<keyword evidence="8 9" id="KW-0472">Membrane</keyword>
<name>A0A6N2TJ80_9FIRM</name>
<proteinExistence type="predicted"/>
<accession>A0A6N2TJ80</accession>
<dbReference type="PANTHER" id="PTHR37324:SF2">
    <property type="entry name" value="PTS SYSTEM GALACTITOL-SPECIFIC EIIC COMPONENT"/>
    <property type="match status" value="1"/>
</dbReference>
<keyword evidence="4" id="KW-0762">Sugar transport</keyword>
<dbReference type="GO" id="GO:0015577">
    <property type="term" value="F:galactitol transmembrane transporter activity"/>
    <property type="evidence" value="ECO:0007669"/>
    <property type="project" value="InterPro"/>
</dbReference>
<feature type="transmembrane region" description="Helical" evidence="9">
    <location>
        <begin position="14"/>
        <end position="33"/>
    </location>
</feature>
<keyword evidence="6 9" id="KW-0812">Transmembrane</keyword>
<protein>
    <submittedName>
        <fullName evidence="10">Galactitol permease IIC component</fullName>
    </submittedName>
</protein>
<dbReference type="Pfam" id="PF03611">
    <property type="entry name" value="EIIC-GAT"/>
    <property type="match status" value="1"/>
</dbReference>
<dbReference type="RefSeq" id="WP_070605829.1">
    <property type="nucleotide sequence ID" value="NZ_CACRSW010000026.1"/>
</dbReference>
<sequence>MEFLQNALAYIVDLGSYIFVPILMMLLGLIFGLKLLDAIKSGATVGIGLIGVSIVGGLVADSLSPVIDAFVKRFNLNLSAIDIGGGPAAATGFGFSLSAIIILVIVIVNILLVAGKFTNTVNVDIYNFWYYCITAGFVYGLTKSAIFSIIAAVSHAVLGYVFADLNAKKTEEVIGIEGVSIPHGFAAASAPLFMLLDKIYDKIPFFDFKDEDEFEEEKDNKLFSLISTVFGDPLFLGLLMGLIFGISAQYNVKGILDVSIKTAAILKLYPTMVNLIVQGLMPISGQAQSFFAKNFKGRTLSIGLDSAVTIGHTLTQSVGVVMIPIFMILAAVLPGNRTLPLGEVPFAAFYVCFATIVHRANKRRTFVSGILFIPLVLWISTWAAPLFNQMSINQGLDLVSQNQQATTMALGNLFIFIPTKLASMKVIGIALLLGIDAVALYINKQYLKKNNLV</sequence>
<feature type="transmembrane region" description="Helical" evidence="9">
    <location>
        <begin position="87"/>
        <end position="114"/>
    </location>
</feature>
<evidence type="ECO:0000256" key="4">
    <source>
        <dbReference type="ARBA" id="ARBA00022597"/>
    </source>
</evidence>
<feature type="transmembrane region" description="Helical" evidence="9">
    <location>
        <begin position="313"/>
        <end position="333"/>
    </location>
</feature>
<evidence type="ECO:0000256" key="6">
    <source>
        <dbReference type="ARBA" id="ARBA00022692"/>
    </source>
</evidence>
<comment type="subcellular location">
    <subcellularLocation>
        <location evidence="1">Cell membrane</location>
        <topology evidence="1">Multi-pass membrane protein</topology>
    </subcellularLocation>
</comment>
<evidence type="ECO:0000256" key="5">
    <source>
        <dbReference type="ARBA" id="ARBA00022683"/>
    </source>
</evidence>
<feature type="transmembrane region" description="Helical" evidence="9">
    <location>
        <begin position="422"/>
        <end position="442"/>
    </location>
</feature>
<dbReference type="InterPro" id="IPR013853">
    <property type="entry name" value="EIIC-GAT"/>
</dbReference>
<keyword evidence="5" id="KW-0598">Phosphotransferase system</keyword>
<dbReference type="PANTHER" id="PTHR37324">
    <property type="entry name" value="PTS SYSTEM GALACTITOL-SPECIFIC EIIC COMPONENT"/>
    <property type="match status" value="1"/>
</dbReference>
<dbReference type="PIRSF" id="PIRSF006304">
    <property type="entry name" value="GatC"/>
    <property type="match status" value="1"/>
</dbReference>
<keyword evidence="3" id="KW-1003">Cell membrane</keyword>
<gene>
    <name evidence="10" type="primary">gatC_1</name>
    <name evidence="10" type="ORF">AVLFYP127_00634</name>
</gene>
<feature type="transmembrane region" description="Helical" evidence="9">
    <location>
        <begin position="45"/>
        <end position="67"/>
    </location>
</feature>
<evidence type="ECO:0000256" key="3">
    <source>
        <dbReference type="ARBA" id="ARBA00022475"/>
    </source>
</evidence>
<evidence type="ECO:0000256" key="2">
    <source>
        <dbReference type="ARBA" id="ARBA00022448"/>
    </source>
</evidence>
<feature type="transmembrane region" description="Helical" evidence="9">
    <location>
        <begin position="222"/>
        <end position="248"/>
    </location>
</feature>
<evidence type="ECO:0000256" key="8">
    <source>
        <dbReference type="ARBA" id="ARBA00023136"/>
    </source>
</evidence>
<keyword evidence="2" id="KW-0813">Transport</keyword>
<reference evidence="10" key="1">
    <citation type="submission" date="2019-11" db="EMBL/GenBank/DDBJ databases">
        <authorList>
            <person name="Feng L."/>
        </authorList>
    </citation>
    <scope>NUCLEOTIDE SEQUENCE</scope>
    <source>
        <strain evidence="10">AvaginalisLFYP127</strain>
    </source>
</reference>
<dbReference type="EMBL" id="CACRSW010000026">
    <property type="protein sequence ID" value="VYT04773.1"/>
    <property type="molecule type" value="Genomic_DNA"/>
</dbReference>
<evidence type="ECO:0000256" key="1">
    <source>
        <dbReference type="ARBA" id="ARBA00004651"/>
    </source>
</evidence>
<evidence type="ECO:0000313" key="10">
    <source>
        <dbReference type="EMBL" id="VYT04773.1"/>
    </source>
</evidence>
<feature type="transmembrane region" description="Helical" evidence="9">
    <location>
        <begin position="369"/>
        <end position="387"/>
    </location>
</feature>
<organism evidence="10">
    <name type="scientific">Anaerococcus vaginalis</name>
    <dbReference type="NCBI Taxonomy" id="33037"/>
    <lineage>
        <taxon>Bacteria</taxon>
        <taxon>Bacillati</taxon>
        <taxon>Bacillota</taxon>
        <taxon>Tissierellia</taxon>
        <taxon>Tissierellales</taxon>
        <taxon>Peptoniphilaceae</taxon>
        <taxon>Anaerococcus</taxon>
    </lineage>
</organism>
<feature type="transmembrane region" description="Helical" evidence="9">
    <location>
        <begin position="339"/>
        <end position="357"/>
    </location>
</feature>
<dbReference type="AlphaFoldDB" id="A0A6N2TJ80"/>
<feature type="transmembrane region" description="Helical" evidence="9">
    <location>
        <begin position="121"/>
        <end position="139"/>
    </location>
</feature>
<dbReference type="InterPro" id="IPR004703">
    <property type="entry name" value="PTS_sugar-sp_permease"/>
</dbReference>
<evidence type="ECO:0000256" key="7">
    <source>
        <dbReference type="ARBA" id="ARBA00022989"/>
    </source>
</evidence>
<dbReference type="GO" id="GO:0005886">
    <property type="term" value="C:plasma membrane"/>
    <property type="evidence" value="ECO:0007669"/>
    <property type="project" value="UniProtKB-SubCell"/>
</dbReference>
<evidence type="ECO:0000256" key="9">
    <source>
        <dbReference type="SAM" id="Phobius"/>
    </source>
</evidence>
<keyword evidence="7 9" id="KW-1133">Transmembrane helix</keyword>
<dbReference type="GO" id="GO:0009401">
    <property type="term" value="P:phosphoenolpyruvate-dependent sugar phosphotransferase system"/>
    <property type="evidence" value="ECO:0007669"/>
    <property type="project" value="UniProtKB-KW"/>
</dbReference>